<dbReference type="RefSeq" id="WP_014133187.1">
    <property type="nucleotide sequence ID" value="NC_016109.1"/>
</dbReference>
<evidence type="ECO:0000313" key="3">
    <source>
        <dbReference type="Proteomes" id="UP000007076"/>
    </source>
</evidence>
<dbReference type="KEGG" id="ksk:KSE_00110t"/>
<dbReference type="eggNOG" id="ENOG5032491">
    <property type="taxonomic scope" value="Bacteria"/>
</dbReference>
<sequence length="219" mass="24112">MRAVPLERCEPLREPHAYHGRQSILTRYWAATTKGMVVCGSERLMYAAALLDFDASVQWFSATATQICWQDGSAHGTVEPAFFARTVRGERLVIVHPARDGDEQARSREAEVVAHVADAAGWTVAPLDVPTGIRLQWLRVVSAHRFPDLYDEKIRDVLLPAFSVARPITAGVAAAGLPRTALAHAWHLLWTGDLSFERDRALIPVSLAWAGNAANRVVV</sequence>
<reference evidence="1 3" key="1">
    <citation type="journal article" date="2010" name="DNA Res.">
        <title>Genome sequence of Kitasatospora setae NBRC 14216T: an evolutionary snapshot of the family Streptomycetaceae.</title>
        <authorList>
            <person name="Ichikawa N."/>
            <person name="Oguchi A."/>
            <person name="Ikeda H."/>
            <person name="Ishikawa J."/>
            <person name="Kitani S."/>
            <person name="Watanabe Y."/>
            <person name="Nakamura S."/>
            <person name="Katano Y."/>
            <person name="Kishi E."/>
            <person name="Sasagawa M."/>
            <person name="Ankai A."/>
            <person name="Fukui S."/>
            <person name="Hashimoto Y."/>
            <person name="Kamata S."/>
            <person name="Otoguro M."/>
            <person name="Tanikawa S."/>
            <person name="Nihira T."/>
            <person name="Horinouchi S."/>
            <person name="Ohnishi Y."/>
            <person name="Hayakawa M."/>
            <person name="Kuzuyama T."/>
            <person name="Arisawa A."/>
            <person name="Nomoto F."/>
            <person name="Miura H."/>
            <person name="Takahashi Y."/>
            <person name="Fujita N."/>
        </authorList>
    </citation>
    <scope>NUCLEOTIDE SEQUENCE [LARGE SCALE GENOMIC DNA]</scope>
    <source>
        <strain evidence="3">ATCC 33774 / DSM 43861 / JCM 3304 / KCC A-0304 / NBRC 14216 / KM-6054</strain>
        <strain evidence="1">KM-6054</strain>
    </source>
</reference>
<keyword evidence="3" id="KW-1185">Reference proteome</keyword>
<dbReference type="Proteomes" id="UP000007076">
    <property type="component" value="Chromosome"/>
</dbReference>
<evidence type="ECO:0008006" key="4">
    <source>
        <dbReference type="Google" id="ProtNLM"/>
    </source>
</evidence>
<protein>
    <recommendedName>
        <fullName evidence="4">TnsA endonuclease N-terminal domain-containing protein</fullName>
    </recommendedName>
</protein>
<dbReference type="STRING" id="452652.KSE_00110t"/>
<dbReference type="HOGENOM" id="CLU_1260043_0_0_11"/>
<accession>E4MYX1</accession>
<dbReference type="PATRIC" id="fig|452652.3.peg.11"/>
<dbReference type="EMBL" id="AP010968">
    <property type="protein sequence ID" value="BAJ25864.1"/>
    <property type="molecule type" value="Genomic_DNA"/>
</dbReference>
<dbReference type="AlphaFoldDB" id="E4MYX1"/>
<organism evidence="1 3">
    <name type="scientific">Kitasatospora setae (strain ATCC 33774 / DSM 43861 / JCM 3304 / KCC A-0304 / NBRC 14216 / KM-6054)</name>
    <name type="common">Streptomyces setae</name>
    <dbReference type="NCBI Taxonomy" id="452652"/>
    <lineage>
        <taxon>Bacteria</taxon>
        <taxon>Bacillati</taxon>
        <taxon>Actinomycetota</taxon>
        <taxon>Actinomycetes</taxon>
        <taxon>Kitasatosporales</taxon>
        <taxon>Streptomycetaceae</taxon>
        <taxon>Kitasatospora</taxon>
    </lineage>
</organism>
<evidence type="ECO:0000313" key="2">
    <source>
        <dbReference type="EMBL" id="BAJ33414.1"/>
    </source>
</evidence>
<dbReference type="EMBL" id="AP010968">
    <property type="protein sequence ID" value="BAJ33414.1"/>
    <property type="molecule type" value="Genomic_DNA"/>
</dbReference>
<name>E4MYX1_KITSK</name>
<proteinExistence type="predicted"/>
<evidence type="ECO:0000313" key="1">
    <source>
        <dbReference type="EMBL" id="BAJ25864.1"/>
    </source>
</evidence>
<gene>
    <name evidence="1" type="ordered locus">KSE_00110t</name>
    <name evidence="2" type="ordered locus">KSE_76630t</name>
</gene>
<dbReference type="KEGG" id="ksk:KSE_76630t"/>